<proteinExistence type="predicted"/>
<dbReference type="OrthoDB" id="10062838at2759"/>
<evidence type="ECO:0000256" key="1">
    <source>
        <dbReference type="SAM" id="MobiDB-lite"/>
    </source>
</evidence>
<dbReference type="PANTHER" id="PTHR19346">
    <property type="entry name" value="SUGAR PHOSPHATE TRANSPORTER DOMAIN-CONTAINING PROTEIN"/>
    <property type="match status" value="1"/>
</dbReference>
<organism evidence="3 4">
    <name type="scientific">Cyclospora cayetanensis</name>
    <dbReference type="NCBI Taxonomy" id="88456"/>
    <lineage>
        <taxon>Eukaryota</taxon>
        <taxon>Sar</taxon>
        <taxon>Alveolata</taxon>
        <taxon>Apicomplexa</taxon>
        <taxon>Conoidasida</taxon>
        <taxon>Coccidia</taxon>
        <taxon>Eucoccidiorida</taxon>
        <taxon>Eimeriorina</taxon>
        <taxon>Eimeriidae</taxon>
        <taxon>Cyclospora</taxon>
    </lineage>
</organism>
<name>A0A6P5WCQ8_9EIME</name>
<evidence type="ECO:0000256" key="2">
    <source>
        <dbReference type="SAM" id="Phobius"/>
    </source>
</evidence>
<feature type="transmembrane region" description="Helical" evidence="2">
    <location>
        <begin position="559"/>
        <end position="580"/>
    </location>
</feature>
<accession>A0A6P5WCQ8</accession>
<feature type="transmembrane region" description="Helical" evidence="2">
    <location>
        <begin position="439"/>
        <end position="460"/>
    </location>
</feature>
<feature type="region of interest" description="Disordered" evidence="1">
    <location>
        <begin position="1"/>
        <end position="69"/>
    </location>
</feature>
<dbReference type="AlphaFoldDB" id="A0A6P5WCQ8"/>
<dbReference type="Proteomes" id="UP000515125">
    <property type="component" value="Unplaced"/>
</dbReference>
<dbReference type="RefSeq" id="XP_022587527.2">
    <property type="nucleotide sequence ID" value="XM_022731375.2"/>
</dbReference>
<feature type="transmembrane region" description="Helical" evidence="2">
    <location>
        <begin position="500"/>
        <end position="518"/>
    </location>
</feature>
<keyword evidence="3" id="KW-1185">Reference proteome</keyword>
<dbReference type="GeneID" id="34618031"/>
<protein>
    <submittedName>
        <fullName evidence="4">Uncharacterized protein LOC34618031</fullName>
    </submittedName>
</protein>
<evidence type="ECO:0000313" key="3">
    <source>
        <dbReference type="Proteomes" id="UP000515125"/>
    </source>
</evidence>
<feature type="transmembrane region" description="Helical" evidence="2">
    <location>
        <begin position="530"/>
        <end position="547"/>
    </location>
</feature>
<feature type="region of interest" description="Disordered" evidence="1">
    <location>
        <begin position="260"/>
        <end position="279"/>
    </location>
</feature>
<reference evidence="4" key="1">
    <citation type="submission" date="2025-08" db="UniProtKB">
        <authorList>
            <consortium name="RefSeq"/>
        </authorList>
    </citation>
    <scope>IDENTIFICATION</scope>
</reference>
<keyword evidence="2" id="KW-1133">Transmembrane helix</keyword>
<feature type="transmembrane region" description="Helical" evidence="2">
    <location>
        <begin position="600"/>
        <end position="619"/>
    </location>
</feature>
<evidence type="ECO:0000313" key="4">
    <source>
        <dbReference type="RefSeq" id="XP_022587527.2"/>
    </source>
</evidence>
<keyword evidence="2" id="KW-0812">Transmembrane</keyword>
<sequence>MPFLDPSESLLSDRVLSQLTDSERPSAEEPLQATGIQGDKVRQASSAWRETPPTRIIDRHAHGHSGWLHQRHRSDEFGDARDPGPQLCQQNAFNSDERTVPVFRYNSAQDEEASGCQGAAGGSPGGAPDHVLSFLPSQSCMPPLLHRYTGTTTQSLLVGVTCCVINIALYITSGVVSRVLQQQEHVTAHLGSELQDGASSPCSRETGGEEAVDCGEQVLEVRIEHLRVPYLMVWLPQACQVFFLFIALKAIKAKYDPTRLRGSARNGEGEAEGPPISEVELQNCTTAAAGSRHEPPDHDTEAMLHAKKTRGLTQLSKSTSHGQDGVVLRDVGDALSAPADHCEDIEVSTKGGTQRSYAPSHTDSWGPEANAIEAEDREEPLVTSNCTSRAPMQQTGFGCFRCWQLVDDAFTRRLYTPYLRDYNLSVQAFLKEEVQYESLAKLVFACFLVLCLYLLQGWFWSIAVGATGMSVCSVTAIYSTNSLFVFLFTSLIYKEGADDFIQMIALILATVGVALIAYESQGEPQSITGVVLSICASATYGLFEVLYKMYLLQNRSNHPLTFVFFVSGIMGALALLFLWVPIPILHSLNYETFPSSPPPFLAIFLLAVCCVCTTIYNTLLQVSLMLLPSPMLVAMCFLLSLPPAAASDALRGGGGGVGSSGCAFIAFSLMITGIKEWNIKEHEEQQNPNLRDLCMPFVHEDRRLSAEVFQDSET</sequence>
<keyword evidence="2" id="KW-0472">Membrane</keyword>
<gene>
    <name evidence="4" type="primary">LOC34618031</name>
</gene>
<feature type="transmembrane region" description="Helical" evidence="2">
    <location>
        <begin position="657"/>
        <end position="674"/>
    </location>
</feature>
<feature type="transmembrane region" description="Helical" evidence="2">
    <location>
        <begin position="231"/>
        <end position="251"/>
    </location>
</feature>
<feature type="transmembrane region" description="Helical" evidence="2">
    <location>
        <begin position="626"/>
        <end position="645"/>
    </location>
</feature>
<dbReference type="PANTHER" id="PTHR19346:SF4">
    <property type="entry name" value="SUGAR PHOSPHATE TRANSPORTER DOMAIN-CONTAINING PROTEIN"/>
    <property type="match status" value="1"/>
</dbReference>
<dbReference type="InterPro" id="IPR026505">
    <property type="entry name" value="Solute_c_fam_35_mem_F3/F4"/>
</dbReference>
<feature type="transmembrane region" description="Helical" evidence="2">
    <location>
        <begin position="466"/>
        <end position="488"/>
    </location>
</feature>